<dbReference type="EMBL" id="CAJPIZ010010700">
    <property type="protein sequence ID" value="CAG2112679.1"/>
    <property type="molecule type" value="Genomic_DNA"/>
</dbReference>
<organism evidence="4">
    <name type="scientific">Medioppia subpectinata</name>
    <dbReference type="NCBI Taxonomy" id="1979941"/>
    <lineage>
        <taxon>Eukaryota</taxon>
        <taxon>Metazoa</taxon>
        <taxon>Ecdysozoa</taxon>
        <taxon>Arthropoda</taxon>
        <taxon>Chelicerata</taxon>
        <taxon>Arachnida</taxon>
        <taxon>Acari</taxon>
        <taxon>Acariformes</taxon>
        <taxon>Sarcoptiformes</taxon>
        <taxon>Oribatida</taxon>
        <taxon>Brachypylina</taxon>
        <taxon>Oppioidea</taxon>
        <taxon>Oppiidae</taxon>
        <taxon>Medioppia</taxon>
    </lineage>
</organism>
<name>A0A7R9KZW6_9ACAR</name>
<accession>A0A7R9KZW6</accession>
<evidence type="ECO:0000259" key="3">
    <source>
        <dbReference type="Pfam" id="PF13930"/>
    </source>
</evidence>
<dbReference type="SUPFAM" id="SSF81383">
    <property type="entry name" value="F-box domain"/>
    <property type="match status" value="1"/>
</dbReference>
<dbReference type="InterPro" id="IPR044929">
    <property type="entry name" value="DNA/RNA_non-sp_Endonuclease_sf"/>
</dbReference>
<feature type="domain" description="Type VII secretion system protein EssD-like" evidence="3">
    <location>
        <begin position="76"/>
        <end position="161"/>
    </location>
</feature>
<gene>
    <name evidence="4" type="ORF">OSB1V03_LOCUS12654</name>
</gene>
<reference evidence="4" key="1">
    <citation type="submission" date="2020-11" db="EMBL/GenBank/DDBJ databases">
        <authorList>
            <person name="Tran Van P."/>
        </authorList>
    </citation>
    <scope>NUCLEOTIDE SEQUENCE</scope>
</reference>
<dbReference type="InterPro" id="IPR036047">
    <property type="entry name" value="F-box-like_dom_sf"/>
</dbReference>
<keyword evidence="5" id="KW-1185">Reference proteome</keyword>
<dbReference type="OrthoDB" id="6606584at2759"/>
<dbReference type="InterPro" id="IPR044927">
    <property type="entry name" value="Endonuclea_NS_2"/>
</dbReference>
<dbReference type="CDD" id="cd09917">
    <property type="entry name" value="F-box_SF"/>
    <property type="match status" value="1"/>
</dbReference>
<dbReference type="Gene3D" id="3.40.570.10">
    <property type="entry name" value="Extracellular Endonuclease, subunit A"/>
    <property type="match status" value="1"/>
</dbReference>
<evidence type="ECO:0000259" key="2">
    <source>
        <dbReference type="Pfam" id="PF00646"/>
    </source>
</evidence>
<dbReference type="Pfam" id="PF13930">
    <property type="entry name" value="Endonuclea_NS_2"/>
    <property type="match status" value="1"/>
</dbReference>
<dbReference type="InterPro" id="IPR001810">
    <property type="entry name" value="F-box_dom"/>
</dbReference>
<sequence length="308" mass="35029">MIFTNANNIMLKLLTITLLLTATWITITWAANPIDRHREGPNGQALYVHAVIRPGDIGTGQDTSKNKTMAALVRAMGRGSWGGDDCGHVVASVLGGPMKLYNLFPQNLSKNRGEFKSTVEAHVQKFLQKFNKLNDYVDYEISLVYARPEDTRPTGLKFRAKFYKGGKLASSFKSCKMCSKYLLDSMDRFGDDLCEVLLSYLSFEDRFRFGDDLCEVLLSYLSFEDRFRCECVSTQWQRLAFNTQNHISIGYENAFQSLVEVKNSAIFETIVKKLQNIKSLEIGDDGWDELLRNTIPMIQIMIFTTNNM</sequence>
<dbReference type="EMBL" id="OC865275">
    <property type="protein sequence ID" value="CAD7632249.1"/>
    <property type="molecule type" value="Genomic_DNA"/>
</dbReference>
<protein>
    <submittedName>
        <fullName evidence="4">Uncharacterized protein</fullName>
    </submittedName>
</protein>
<keyword evidence="1" id="KW-0732">Signal</keyword>
<feature type="domain" description="F-box" evidence="2">
    <location>
        <begin position="212"/>
        <end position="240"/>
    </location>
</feature>
<feature type="signal peptide" evidence="1">
    <location>
        <begin position="1"/>
        <end position="30"/>
    </location>
</feature>
<evidence type="ECO:0000313" key="4">
    <source>
        <dbReference type="EMBL" id="CAD7632249.1"/>
    </source>
</evidence>
<feature type="chain" id="PRO_5036211105" evidence="1">
    <location>
        <begin position="31"/>
        <end position="308"/>
    </location>
</feature>
<dbReference type="AlphaFoldDB" id="A0A7R9KZW6"/>
<evidence type="ECO:0000313" key="5">
    <source>
        <dbReference type="Proteomes" id="UP000759131"/>
    </source>
</evidence>
<dbReference type="Pfam" id="PF00646">
    <property type="entry name" value="F-box"/>
    <property type="match status" value="1"/>
</dbReference>
<proteinExistence type="predicted"/>
<dbReference type="Proteomes" id="UP000759131">
    <property type="component" value="Unassembled WGS sequence"/>
</dbReference>
<evidence type="ECO:0000256" key="1">
    <source>
        <dbReference type="SAM" id="SignalP"/>
    </source>
</evidence>